<reference evidence="2" key="1">
    <citation type="submission" date="2020-10" db="EMBL/GenBank/DDBJ databases">
        <title>Connecting structure to function with the recovery of over 1000 high-quality activated sludge metagenome-assembled genomes encoding full-length rRNA genes using long-read sequencing.</title>
        <authorList>
            <person name="Singleton C.M."/>
            <person name="Petriglieri F."/>
            <person name="Kristensen J.M."/>
            <person name="Kirkegaard R.H."/>
            <person name="Michaelsen T.Y."/>
            <person name="Andersen M.H."/>
            <person name="Karst S.M."/>
            <person name="Dueholm M.S."/>
            <person name="Nielsen P.H."/>
            <person name="Albertsen M."/>
        </authorList>
    </citation>
    <scope>NUCLEOTIDE SEQUENCE</scope>
    <source>
        <strain evidence="2">Skiv_18-Q3-R9-52_MAXAC.067</strain>
    </source>
</reference>
<dbReference type="EMBL" id="JADKIO010000006">
    <property type="protein sequence ID" value="MBK9796346.1"/>
    <property type="molecule type" value="Genomic_DNA"/>
</dbReference>
<organism evidence="2 3">
    <name type="scientific">Candidatus Geothrix skivensis</name>
    <dbReference type="NCBI Taxonomy" id="2954439"/>
    <lineage>
        <taxon>Bacteria</taxon>
        <taxon>Pseudomonadati</taxon>
        <taxon>Acidobacteriota</taxon>
        <taxon>Holophagae</taxon>
        <taxon>Holophagales</taxon>
        <taxon>Holophagaceae</taxon>
        <taxon>Geothrix</taxon>
    </lineage>
</organism>
<sequence>MINDSSLHHQADPRSTRHIVIITPYFWPTLSSSTHLMKDLAEGLVEAGWKLTVLTNGFDSSDREALDPVLLKGRIHRAWNPFLRRLGVLPKLGEYLWFMGYFLLRGLFLWKIDILFVASSPPLAGLPAALLARVKGAKLVYNLQDIFPDSAVVAGMLSPGGRPYRWLRRAEEITYRAADLVASISPSFSAYVERLVPGTQVATIPNWVDTDHIRPRDASEDPAITEFRRGGTFVVQYAGNIGFMQSLETLLEAADRLKEVRDIRFVFIGDGNAKASLQDQAHRLGLTNCEFLPLQPLEQVPSVYNACDLGVIPLKPGAAWIAVPSKTWNYLAAARPVIGCVEEGSPLALVIMESRSGSVVPPGDPERLAQVILDYRNAPGRAGLEGRQGRAYVEENLSRRTAILRYHQMFRRVLDLPPEGL</sequence>
<dbReference type="SUPFAM" id="SSF53756">
    <property type="entry name" value="UDP-Glycosyltransferase/glycogen phosphorylase"/>
    <property type="match status" value="1"/>
</dbReference>
<protein>
    <submittedName>
        <fullName evidence="2">Glycosyltransferase family 4 protein</fullName>
    </submittedName>
</protein>
<feature type="domain" description="Glycosyltransferase subfamily 4-like N-terminal" evidence="1">
    <location>
        <begin position="38"/>
        <end position="207"/>
    </location>
</feature>
<dbReference type="AlphaFoldDB" id="A0A9D7SI18"/>
<dbReference type="PANTHER" id="PTHR45947">
    <property type="entry name" value="SULFOQUINOVOSYL TRANSFERASE SQD2"/>
    <property type="match status" value="1"/>
</dbReference>
<dbReference type="Gene3D" id="3.40.50.2000">
    <property type="entry name" value="Glycogen Phosphorylase B"/>
    <property type="match status" value="2"/>
</dbReference>
<accession>A0A9D7SI18</accession>
<evidence type="ECO:0000259" key="1">
    <source>
        <dbReference type="Pfam" id="PF13579"/>
    </source>
</evidence>
<dbReference type="InterPro" id="IPR028098">
    <property type="entry name" value="Glyco_trans_4-like_N"/>
</dbReference>
<evidence type="ECO:0000313" key="3">
    <source>
        <dbReference type="Proteomes" id="UP000886657"/>
    </source>
</evidence>
<proteinExistence type="predicted"/>
<dbReference type="Pfam" id="PF13692">
    <property type="entry name" value="Glyco_trans_1_4"/>
    <property type="match status" value="1"/>
</dbReference>
<evidence type="ECO:0000313" key="2">
    <source>
        <dbReference type="EMBL" id="MBK9796346.1"/>
    </source>
</evidence>
<dbReference type="Pfam" id="PF13579">
    <property type="entry name" value="Glyco_trans_4_4"/>
    <property type="match status" value="1"/>
</dbReference>
<comment type="caution">
    <text evidence="2">The sequence shown here is derived from an EMBL/GenBank/DDBJ whole genome shotgun (WGS) entry which is preliminary data.</text>
</comment>
<dbReference type="CDD" id="cd03794">
    <property type="entry name" value="GT4_WbuB-like"/>
    <property type="match status" value="1"/>
</dbReference>
<dbReference type="GO" id="GO:0016758">
    <property type="term" value="F:hexosyltransferase activity"/>
    <property type="evidence" value="ECO:0007669"/>
    <property type="project" value="TreeGrafter"/>
</dbReference>
<name>A0A9D7SI18_9BACT</name>
<gene>
    <name evidence="2" type="ORF">IPP58_07585</name>
</gene>
<dbReference type="Proteomes" id="UP000886657">
    <property type="component" value="Unassembled WGS sequence"/>
</dbReference>
<dbReference type="InterPro" id="IPR050194">
    <property type="entry name" value="Glycosyltransferase_grp1"/>
</dbReference>
<dbReference type="PANTHER" id="PTHR45947:SF3">
    <property type="entry name" value="SULFOQUINOVOSYL TRANSFERASE SQD2"/>
    <property type="match status" value="1"/>
</dbReference>